<evidence type="ECO:0000313" key="1">
    <source>
        <dbReference type="EMBL" id="MFD1882020.1"/>
    </source>
</evidence>
<proteinExistence type="predicted"/>
<organism evidence="1 2">
    <name type="scientific">Paracoccus pacificus</name>
    <dbReference type="NCBI Taxonomy" id="1463598"/>
    <lineage>
        <taxon>Bacteria</taxon>
        <taxon>Pseudomonadati</taxon>
        <taxon>Pseudomonadota</taxon>
        <taxon>Alphaproteobacteria</taxon>
        <taxon>Rhodobacterales</taxon>
        <taxon>Paracoccaceae</taxon>
        <taxon>Paracoccus</taxon>
    </lineage>
</organism>
<evidence type="ECO:0000313" key="2">
    <source>
        <dbReference type="Proteomes" id="UP001597213"/>
    </source>
</evidence>
<accession>A0ABW4R7N9</accession>
<protein>
    <submittedName>
        <fullName evidence="1">Uncharacterized protein</fullName>
    </submittedName>
</protein>
<keyword evidence="2" id="KW-1185">Reference proteome</keyword>
<gene>
    <name evidence="1" type="ORF">ACFSCT_09850</name>
</gene>
<name>A0ABW4R7N9_9RHOB</name>
<reference evidence="2" key="1">
    <citation type="journal article" date="2019" name="Int. J. Syst. Evol. Microbiol.">
        <title>The Global Catalogue of Microorganisms (GCM) 10K type strain sequencing project: providing services to taxonomists for standard genome sequencing and annotation.</title>
        <authorList>
            <consortium name="The Broad Institute Genomics Platform"/>
            <consortium name="The Broad Institute Genome Sequencing Center for Infectious Disease"/>
            <person name="Wu L."/>
            <person name="Ma J."/>
        </authorList>
    </citation>
    <scope>NUCLEOTIDE SEQUENCE [LARGE SCALE GENOMIC DNA]</scope>
    <source>
        <strain evidence="2">CCUG 56029</strain>
    </source>
</reference>
<dbReference type="Proteomes" id="UP001597213">
    <property type="component" value="Unassembled WGS sequence"/>
</dbReference>
<sequence length="67" mass="7739">MIYELRDHPDDLPILCKSLAEARKRARARAARFGIGVLIYERLNAHHGIVWNLGRGLDRNCLRTRLS</sequence>
<comment type="caution">
    <text evidence="1">The sequence shown here is derived from an EMBL/GenBank/DDBJ whole genome shotgun (WGS) entry which is preliminary data.</text>
</comment>
<dbReference type="RefSeq" id="WP_379142353.1">
    <property type="nucleotide sequence ID" value="NZ_JBHUEN010000023.1"/>
</dbReference>
<dbReference type="EMBL" id="JBHUEN010000023">
    <property type="protein sequence ID" value="MFD1882020.1"/>
    <property type="molecule type" value="Genomic_DNA"/>
</dbReference>